<accession>A0A8S0WH51</accession>
<reference evidence="1 2" key="1">
    <citation type="submission" date="2020-02" db="EMBL/GenBank/DDBJ databases">
        <authorList>
            <person name="Hogendoorn C."/>
        </authorList>
    </citation>
    <scope>NUCLEOTIDE SEQUENCE [LARGE SCALE GENOMIC DNA]</scope>
    <source>
        <strain evidence="1">METHB21</strain>
    </source>
</reference>
<organism evidence="1 2">
    <name type="scientific">Candidatus Methylobacter favarea</name>
    <dbReference type="NCBI Taxonomy" id="2707345"/>
    <lineage>
        <taxon>Bacteria</taxon>
        <taxon>Pseudomonadati</taxon>
        <taxon>Pseudomonadota</taxon>
        <taxon>Gammaproteobacteria</taxon>
        <taxon>Methylococcales</taxon>
        <taxon>Methylococcaceae</taxon>
        <taxon>Methylobacter</taxon>
    </lineage>
</organism>
<evidence type="ECO:0000313" key="2">
    <source>
        <dbReference type="Proteomes" id="UP000494216"/>
    </source>
</evidence>
<sequence length="50" mass="5893">MTLNNLQSWLEQEQAVSVSISAIAKFIRYQLVYRYKKRWSPVNSSARMSL</sequence>
<gene>
    <name evidence="1" type="ORF">METHB2_110058</name>
</gene>
<protein>
    <recommendedName>
        <fullName evidence="3">Transposase</fullName>
    </recommendedName>
</protein>
<comment type="caution">
    <text evidence="1">The sequence shown here is derived from an EMBL/GenBank/DDBJ whole genome shotgun (WGS) entry which is preliminary data.</text>
</comment>
<dbReference type="EMBL" id="CADCXN010000013">
    <property type="protein sequence ID" value="CAA9889559.1"/>
    <property type="molecule type" value="Genomic_DNA"/>
</dbReference>
<evidence type="ECO:0000313" key="1">
    <source>
        <dbReference type="EMBL" id="CAA9889559.1"/>
    </source>
</evidence>
<name>A0A8S0WH51_9GAMM</name>
<dbReference type="Proteomes" id="UP000494216">
    <property type="component" value="Unassembled WGS sequence"/>
</dbReference>
<dbReference type="RefSeq" id="WP_174624553.1">
    <property type="nucleotide sequence ID" value="NZ_CADCXN010000013.1"/>
</dbReference>
<evidence type="ECO:0008006" key="3">
    <source>
        <dbReference type="Google" id="ProtNLM"/>
    </source>
</evidence>
<keyword evidence="2" id="KW-1185">Reference proteome</keyword>
<proteinExistence type="predicted"/>
<dbReference type="AlphaFoldDB" id="A0A8S0WH51"/>